<dbReference type="EMBL" id="JAEPES010000004">
    <property type="protein sequence ID" value="MBK4348303.1"/>
    <property type="molecule type" value="Genomic_DNA"/>
</dbReference>
<evidence type="ECO:0000313" key="6">
    <source>
        <dbReference type="EMBL" id="MBK4348303.1"/>
    </source>
</evidence>
<feature type="transmembrane region" description="Helical" evidence="5">
    <location>
        <begin position="49"/>
        <end position="77"/>
    </location>
</feature>
<evidence type="ECO:0000256" key="2">
    <source>
        <dbReference type="ARBA" id="ARBA00022692"/>
    </source>
</evidence>
<dbReference type="InterPro" id="IPR032808">
    <property type="entry name" value="DoxX"/>
</dbReference>
<name>A0A934W2V7_9MICO</name>
<keyword evidence="3 5" id="KW-1133">Transmembrane helix</keyword>
<dbReference type="RefSeq" id="WP_200556522.1">
    <property type="nucleotide sequence ID" value="NZ_JAEPES010000004.1"/>
</dbReference>
<feature type="transmembrane region" description="Helical" evidence="5">
    <location>
        <begin position="97"/>
        <end position="118"/>
    </location>
</feature>
<sequence length="131" mass="13178">MDIATLLIRVIVGALLAGHGVQKLSHRLGGTGLSGSTAEFARDGFRGGIVTALAAGVAQTVSGLFLLFGALTPLAAISMGPGRFSLDHTMGIDALPLWVGATASLLGLLGGLGVRLLLHTDSGAPSRHGKE</sequence>
<reference evidence="6" key="1">
    <citation type="submission" date="2021-01" db="EMBL/GenBank/DDBJ databases">
        <title>Lacisediminihabitans sp. nov. strain G11-30, isolated from Antarctic Soil.</title>
        <authorList>
            <person name="Li J."/>
        </authorList>
    </citation>
    <scope>NUCLEOTIDE SEQUENCE</scope>
    <source>
        <strain evidence="6">G11-30</strain>
    </source>
</reference>
<keyword evidence="7" id="KW-1185">Reference proteome</keyword>
<protein>
    <submittedName>
        <fullName evidence="6">DoxX family protein</fullName>
    </submittedName>
</protein>
<dbReference type="Proteomes" id="UP000636458">
    <property type="component" value="Unassembled WGS sequence"/>
</dbReference>
<evidence type="ECO:0000313" key="7">
    <source>
        <dbReference type="Proteomes" id="UP000636458"/>
    </source>
</evidence>
<dbReference type="GO" id="GO:0016020">
    <property type="term" value="C:membrane"/>
    <property type="evidence" value="ECO:0007669"/>
    <property type="project" value="UniProtKB-SubCell"/>
</dbReference>
<evidence type="ECO:0000256" key="4">
    <source>
        <dbReference type="ARBA" id="ARBA00023136"/>
    </source>
</evidence>
<dbReference type="AlphaFoldDB" id="A0A934W2V7"/>
<evidence type="ECO:0000256" key="3">
    <source>
        <dbReference type="ARBA" id="ARBA00022989"/>
    </source>
</evidence>
<keyword evidence="2 5" id="KW-0812">Transmembrane</keyword>
<accession>A0A934W2V7</accession>
<keyword evidence="4 5" id="KW-0472">Membrane</keyword>
<gene>
    <name evidence="6" type="ORF">IV501_11720</name>
</gene>
<comment type="subcellular location">
    <subcellularLocation>
        <location evidence="1">Membrane</location>
        <topology evidence="1">Multi-pass membrane protein</topology>
    </subcellularLocation>
</comment>
<evidence type="ECO:0000256" key="5">
    <source>
        <dbReference type="SAM" id="Phobius"/>
    </source>
</evidence>
<organism evidence="6 7">
    <name type="scientific">Lacisediminihabitans changchengi</name>
    <dbReference type="NCBI Taxonomy" id="2787634"/>
    <lineage>
        <taxon>Bacteria</taxon>
        <taxon>Bacillati</taxon>
        <taxon>Actinomycetota</taxon>
        <taxon>Actinomycetes</taxon>
        <taxon>Micrococcales</taxon>
        <taxon>Microbacteriaceae</taxon>
        <taxon>Lacisediminihabitans</taxon>
    </lineage>
</organism>
<proteinExistence type="predicted"/>
<evidence type="ECO:0000256" key="1">
    <source>
        <dbReference type="ARBA" id="ARBA00004141"/>
    </source>
</evidence>
<dbReference type="Pfam" id="PF07681">
    <property type="entry name" value="DoxX"/>
    <property type="match status" value="1"/>
</dbReference>
<comment type="caution">
    <text evidence="6">The sequence shown here is derived from an EMBL/GenBank/DDBJ whole genome shotgun (WGS) entry which is preliminary data.</text>
</comment>